<dbReference type="AlphaFoldDB" id="A0A0Q2RTB2"/>
<accession>A0A0Q2RTB2</accession>
<evidence type="ECO:0000256" key="9">
    <source>
        <dbReference type="PROSITE-ProRule" id="PRU10141"/>
    </source>
</evidence>
<dbReference type="PROSITE" id="PS50011">
    <property type="entry name" value="PROTEIN_KINASE_DOM"/>
    <property type="match status" value="1"/>
</dbReference>
<evidence type="ECO:0000256" key="8">
    <source>
        <dbReference type="ARBA" id="ARBA00048679"/>
    </source>
</evidence>
<evidence type="ECO:0000313" key="12">
    <source>
        <dbReference type="Proteomes" id="UP000051677"/>
    </source>
</evidence>
<dbReference type="InterPro" id="IPR000719">
    <property type="entry name" value="Prot_kinase_dom"/>
</dbReference>
<dbReference type="PROSITE" id="PS00107">
    <property type="entry name" value="PROTEIN_KINASE_ATP"/>
    <property type="match status" value="1"/>
</dbReference>
<comment type="catalytic activity">
    <reaction evidence="8">
        <text>L-seryl-[protein] + ATP = O-phospho-L-seryl-[protein] + ADP + H(+)</text>
        <dbReference type="Rhea" id="RHEA:17989"/>
        <dbReference type="Rhea" id="RHEA-COMP:9863"/>
        <dbReference type="Rhea" id="RHEA-COMP:11604"/>
        <dbReference type="ChEBI" id="CHEBI:15378"/>
        <dbReference type="ChEBI" id="CHEBI:29999"/>
        <dbReference type="ChEBI" id="CHEBI:30616"/>
        <dbReference type="ChEBI" id="CHEBI:83421"/>
        <dbReference type="ChEBI" id="CHEBI:456216"/>
        <dbReference type="EC" id="2.7.11.1"/>
    </reaction>
</comment>
<evidence type="ECO:0000256" key="6">
    <source>
        <dbReference type="ARBA" id="ARBA00022840"/>
    </source>
</evidence>
<dbReference type="Proteomes" id="UP000051677">
    <property type="component" value="Unassembled WGS sequence"/>
</dbReference>
<dbReference type="EC" id="2.7.11.1" evidence="1"/>
<keyword evidence="6 9" id="KW-0067">ATP-binding</keyword>
<evidence type="ECO:0000313" key="11">
    <source>
        <dbReference type="EMBL" id="KQH78515.1"/>
    </source>
</evidence>
<dbReference type="GO" id="GO:0004674">
    <property type="term" value="F:protein serine/threonine kinase activity"/>
    <property type="evidence" value="ECO:0007669"/>
    <property type="project" value="UniProtKB-KW"/>
</dbReference>
<evidence type="ECO:0000256" key="2">
    <source>
        <dbReference type="ARBA" id="ARBA00022527"/>
    </source>
</evidence>
<dbReference type="GO" id="GO:0005524">
    <property type="term" value="F:ATP binding"/>
    <property type="evidence" value="ECO:0007669"/>
    <property type="project" value="UniProtKB-UniRule"/>
</dbReference>
<dbReference type="SUPFAM" id="SSF56112">
    <property type="entry name" value="Protein kinase-like (PK-like)"/>
    <property type="match status" value="1"/>
</dbReference>
<proteinExistence type="predicted"/>
<feature type="domain" description="Protein kinase" evidence="10">
    <location>
        <begin position="20"/>
        <end position="151"/>
    </location>
</feature>
<evidence type="ECO:0000256" key="7">
    <source>
        <dbReference type="ARBA" id="ARBA00047899"/>
    </source>
</evidence>
<dbReference type="CDD" id="cd14014">
    <property type="entry name" value="STKc_PknB_like"/>
    <property type="match status" value="1"/>
</dbReference>
<dbReference type="Gene3D" id="3.30.200.20">
    <property type="entry name" value="Phosphorylase Kinase, domain 1"/>
    <property type="match status" value="1"/>
</dbReference>
<keyword evidence="3" id="KW-0808">Transferase</keyword>
<evidence type="ECO:0000256" key="1">
    <source>
        <dbReference type="ARBA" id="ARBA00012513"/>
    </source>
</evidence>
<name>A0A0Q2RTB2_MYCGO</name>
<dbReference type="PANTHER" id="PTHR43289:SF6">
    <property type="entry name" value="SERINE_THREONINE-PROTEIN KINASE NEKL-3"/>
    <property type="match status" value="1"/>
</dbReference>
<comment type="catalytic activity">
    <reaction evidence="7">
        <text>L-threonyl-[protein] + ATP = O-phospho-L-threonyl-[protein] + ADP + H(+)</text>
        <dbReference type="Rhea" id="RHEA:46608"/>
        <dbReference type="Rhea" id="RHEA-COMP:11060"/>
        <dbReference type="Rhea" id="RHEA-COMP:11605"/>
        <dbReference type="ChEBI" id="CHEBI:15378"/>
        <dbReference type="ChEBI" id="CHEBI:30013"/>
        <dbReference type="ChEBI" id="CHEBI:30616"/>
        <dbReference type="ChEBI" id="CHEBI:61977"/>
        <dbReference type="ChEBI" id="CHEBI:456216"/>
        <dbReference type="EC" id="2.7.11.1"/>
    </reaction>
</comment>
<dbReference type="InterPro" id="IPR017441">
    <property type="entry name" value="Protein_kinase_ATP_BS"/>
</dbReference>
<sequence>MDSGEMAMEAHAQGMSFGRYRLIGLIGRGGMGEVWRAHDELIGRTVALKVLPPNYADDPQYRERFRREALKAASLNHPHIVTVLDVGEIEGRLFVTMPVIEGRELQARLNEGPVSPELAVAVVEQIATALTAAHNAGLVHRDVKRVCCTNR</sequence>
<organism evidence="11 12">
    <name type="scientific">Mycobacterium gordonae</name>
    <dbReference type="NCBI Taxonomy" id="1778"/>
    <lineage>
        <taxon>Bacteria</taxon>
        <taxon>Bacillati</taxon>
        <taxon>Actinomycetota</taxon>
        <taxon>Actinomycetes</taxon>
        <taxon>Mycobacteriales</taxon>
        <taxon>Mycobacteriaceae</taxon>
        <taxon>Mycobacterium</taxon>
    </lineage>
</organism>
<dbReference type="InterPro" id="IPR011009">
    <property type="entry name" value="Kinase-like_dom_sf"/>
</dbReference>
<keyword evidence="2" id="KW-0723">Serine/threonine-protein kinase</keyword>
<dbReference type="Gene3D" id="1.10.510.10">
    <property type="entry name" value="Transferase(Phosphotransferase) domain 1"/>
    <property type="match status" value="1"/>
</dbReference>
<dbReference type="SMART" id="SM00220">
    <property type="entry name" value="S_TKc"/>
    <property type="match status" value="1"/>
</dbReference>
<comment type="caution">
    <text evidence="11">The sequence shown here is derived from an EMBL/GenBank/DDBJ whole genome shotgun (WGS) entry which is preliminary data.</text>
</comment>
<dbReference type="PANTHER" id="PTHR43289">
    <property type="entry name" value="MITOGEN-ACTIVATED PROTEIN KINASE KINASE KINASE 20-RELATED"/>
    <property type="match status" value="1"/>
</dbReference>
<keyword evidence="5" id="KW-0418">Kinase</keyword>
<dbReference type="FunFam" id="3.30.200.20:FF:000035">
    <property type="entry name" value="Serine/threonine protein kinase Stk1"/>
    <property type="match status" value="1"/>
</dbReference>
<evidence type="ECO:0000256" key="5">
    <source>
        <dbReference type="ARBA" id="ARBA00022777"/>
    </source>
</evidence>
<dbReference type="Pfam" id="PF00069">
    <property type="entry name" value="Pkinase"/>
    <property type="match status" value="1"/>
</dbReference>
<reference evidence="11 12" key="1">
    <citation type="submission" date="2015-10" db="EMBL/GenBank/DDBJ databases">
        <title>Mycobacterium gordonae draft genome assembly.</title>
        <authorList>
            <person name="Ustinova V."/>
            <person name="Smirnova T."/>
            <person name="Blagodatskikh K."/>
            <person name="Varlamov D."/>
            <person name="Larionova E."/>
            <person name="Chernousova L."/>
        </authorList>
    </citation>
    <scope>NUCLEOTIDE SEQUENCE [LARGE SCALE GENOMIC DNA]</scope>
    <source>
        <strain evidence="11 12">CTRI 14-8773</strain>
    </source>
</reference>
<protein>
    <recommendedName>
        <fullName evidence="1">non-specific serine/threonine protein kinase</fullName>
        <ecNumber evidence="1">2.7.11.1</ecNumber>
    </recommendedName>
</protein>
<evidence type="ECO:0000256" key="4">
    <source>
        <dbReference type="ARBA" id="ARBA00022741"/>
    </source>
</evidence>
<evidence type="ECO:0000259" key="10">
    <source>
        <dbReference type="PROSITE" id="PS50011"/>
    </source>
</evidence>
<dbReference type="EMBL" id="LKTM01000203">
    <property type="protein sequence ID" value="KQH78515.1"/>
    <property type="molecule type" value="Genomic_DNA"/>
</dbReference>
<keyword evidence="4 9" id="KW-0547">Nucleotide-binding</keyword>
<feature type="binding site" evidence="9">
    <location>
        <position position="49"/>
    </location>
    <ligand>
        <name>ATP</name>
        <dbReference type="ChEBI" id="CHEBI:30616"/>
    </ligand>
</feature>
<evidence type="ECO:0000256" key="3">
    <source>
        <dbReference type="ARBA" id="ARBA00022679"/>
    </source>
</evidence>
<gene>
    <name evidence="11" type="ORF">AO501_30190</name>
</gene>